<gene>
    <name evidence="1" type="ORF">GX656_00670</name>
</gene>
<accession>A0A847CZV3</accession>
<evidence type="ECO:0000313" key="1">
    <source>
        <dbReference type="EMBL" id="NLD25142.1"/>
    </source>
</evidence>
<comment type="caution">
    <text evidence="1">The sequence shown here is derived from an EMBL/GenBank/DDBJ whole genome shotgun (WGS) entry which is preliminary data.</text>
</comment>
<dbReference type="Proteomes" id="UP000545876">
    <property type="component" value="Unassembled WGS sequence"/>
</dbReference>
<dbReference type="EMBL" id="JAAZBX010000002">
    <property type="protein sequence ID" value="NLD25142.1"/>
    <property type="molecule type" value="Genomic_DNA"/>
</dbReference>
<name>A0A847CZV3_9BACT</name>
<reference evidence="1 2" key="1">
    <citation type="journal article" date="2020" name="Biotechnol. Biofuels">
        <title>New insights from the biogas microbiome by comprehensive genome-resolved metagenomics of nearly 1600 species originating from multiple anaerobic digesters.</title>
        <authorList>
            <person name="Campanaro S."/>
            <person name="Treu L."/>
            <person name="Rodriguez-R L.M."/>
            <person name="Kovalovszki A."/>
            <person name="Ziels R.M."/>
            <person name="Maus I."/>
            <person name="Zhu X."/>
            <person name="Kougias P.G."/>
            <person name="Basile A."/>
            <person name="Luo G."/>
            <person name="Schluter A."/>
            <person name="Konstantinidis K.T."/>
            <person name="Angelidaki I."/>
        </authorList>
    </citation>
    <scope>NUCLEOTIDE SEQUENCE [LARGE SCALE GENOMIC DNA]</scope>
    <source>
        <strain evidence="1">AS06rmzACSIP_65</strain>
    </source>
</reference>
<protein>
    <submittedName>
        <fullName evidence="1">Uncharacterized protein</fullName>
    </submittedName>
</protein>
<proteinExistence type="predicted"/>
<sequence length="181" mass="20621">MKTKNLLPQIIEPFAIVALLCLFIVPTLTVINLSPITKEVQDKNVLGVNTFSSNTVVKLVGGIHDIIKNETLVNSNERQFLYKATIQKREAEETYSKPILKLQNNGTFPVKLSFFGYTDSKTNSKISLKIGRNSYLLKDYDSTLHAQEIILEPTSDTNLYLYIENTNRILFPEYFELEISL</sequence>
<evidence type="ECO:0000313" key="2">
    <source>
        <dbReference type="Proteomes" id="UP000545876"/>
    </source>
</evidence>
<organism evidence="1 2">
    <name type="scientific">Candidatus Dojkabacteria bacterium</name>
    <dbReference type="NCBI Taxonomy" id="2099670"/>
    <lineage>
        <taxon>Bacteria</taxon>
        <taxon>Candidatus Dojkabacteria</taxon>
    </lineage>
</organism>
<dbReference type="AlphaFoldDB" id="A0A847CZV3"/>